<dbReference type="InterPro" id="IPR003661">
    <property type="entry name" value="HisK_dim/P_dom"/>
</dbReference>
<dbReference type="GO" id="GO:0000155">
    <property type="term" value="F:phosphorelay sensor kinase activity"/>
    <property type="evidence" value="ECO:0007669"/>
    <property type="project" value="InterPro"/>
</dbReference>
<accession>A0A6V8MMP9</accession>
<evidence type="ECO:0000256" key="10">
    <source>
        <dbReference type="SAM" id="Phobius"/>
    </source>
</evidence>
<dbReference type="PROSITE" id="PS50110">
    <property type="entry name" value="RESPONSE_REGULATORY"/>
    <property type="match status" value="1"/>
</dbReference>
<feature type="domain" description="Histidine kinase" evidence="11">
    <location>
        <begin position="482"/>
        <end position="707"/>
    </location>
</feature>
<evidence type="ECO:0000256" key="3">
    <source>
        <dbReference type="ARBA" id="ARBA00012438"/>
    </source>
</evidence>
<evidence type="ECO:0000256" key="7">
    <source>
        <dbReference type="ARBA" id="ARBA00023136"/>
    </source>
</evidence>
<evidence type="ECO:0000256" key="8">
    <source>
        <dbReference type="PROSITE-ProRule" id="PRU00169"/>
    </source>
</evidence>
<dbReference type="InterPro" id="IPR042240">
    <property type="entry name" value="CHASE_sf"/>
</dbReference>
<dbReference type="Pfam" id="PF00072">
    <property type="entry name" value="Response_reg"/>
    <property type="match status" value="1"/>
</dbReference>
<dbReference type="InterPro" id="IPR011006">
    <property type="entry name" value="CheY-like_superfamily"/>
</dbReference>
<dbReference type="SMART" id="SM00091">
    <property type="entry name" value="PAS"/>
    <property type="match status" value="1"/>
</dbReference>
<dbReference type="InterPro" id="IPR006189">
    <property type="entry name" value="CHASE_dom"/>
</dbReference>
<dbReference type="InterPro" id="IPR036890">
    <property type="entry name" value="HATPase_C_sf"/>
</dbReference>
<dbReference type="CDD" id="cd00082">
    <property type="entry name" value="HisKA"/>
    <property type="match status" value="1"/>
</dbReference>
<dbReference type="SUPFAM" id="SSF55785">
    <property type="entry name" value="PYP-like sensor domain (PAS domain)"/>
    <property type="match status" value="1"/>
</dbReference>
<dbReference type="PRINTS" id="PR00344">
    <property type="entry name" value="BCTRLSENSOR"/>
</dbReference>
<name>A0A6V8MMP9_9BACT</name>
<dbReference type="SUPFAM" id="SSF52172">
    <property type="entry name" value="CheY-like"/>
    <property type="match status" value="1"/>
</dbReference>
<dbReference type="Gene3D" id="3.30.450.20">
    <property type="entry name" value="PAS domain"/>
    <property type="match status" value="1"/>
</dbReference>
<dbReference type="InterPro" id="IPR036097">
    <property type="entry name" value="HisK_dim/P_sf"/>
</dbReference>
<dbReference type="Gene3D" id="3.30.450.350">
    <property type="entry name" value="CHASE domain"/>
    <property type="match status" value="1"/>
</dbReference>
<dbReference type="InterPro" id="IPR001789">
    <property type="entry name" value="Sig_transdc_resp-reg_receiver"/>
</dbReference>
<dbReference type="SMART" id="SM00388">
    <property type="entry name" value="HisKA"/>
    <property type="match status" value="1"/>
</dbReference>
<keyword evidence="15" id="KW-1185">Reference proteome</keyword>
<protein>
    <recommendedName>
        <fullName evidence="3">histidine kinase</fullName>
        <ecNumber evidence="3">2.7.13.3</ecNumber>
    </recommendedName>
</protein>
<dbReference type="PROSITE" id="PS50839">
    <property type="entry name" value="CHASE"/>
    <property type="match status" value="1"/>
</dbReference>
<dbReference type="SUPFAM" id="SSF47384">
    <property type="entry name" value="Homodimeric domain of signal transducing histidine kinase"/>
    <property type="match status" value="1"/>
</dbReference>
<keyword evidence="4 8" id="KW-0597">Phosphoprotein</keyword>
<dbReference type="Pfam" id="PF08448">
    <property type="entry name" value="PAS_4"/>
    <property type="match status" value="1"/>
</dbReference>
<keyword evidence="7 10" id="KW-0472">Membrane</keyword>
<keyword evidence="6 10" id="KW-1133">Transmembrane helix</keyword>
<feature type="transmembrane region" description="Helical" evidence="10">
    <location>
        <begin position="36"/>
        <end position="55"/>
    </location>
</feature>
<dbReference type="PANTHER" id="PTHR43065:SF42">
    <property type="entry name" value="TWO-COMPONENT SENSOR PPRA"/>
    <property type="match status" value="1"/>
</dbReference>
<evidence type="ECO:0000256" key="1">
    <source>
        <dbReference type="ARBA" id="ARBA00000085"/>
    </source>
</evidence>
<reference evidence="15" key="1">
    <citation type="submission" date="2020-06" db="EMBL/GenBank/DDBJ databases">
        <title>Draft genomic sequence of Geomonas sp. Red330.</title>
        <authorList>
            <person name="Itoh H."/>
            <person name="Zhenxing X."/>
            <person name="Ushijima N."/>
            <person name="Masuda Y."/>
            <person name="Shiratori Y."/>
            <person name="Senoo K."/>
        </authorList>
    </citation>
    <scope>NUCLEOTIDE SEQUENCE [LARGE SCALE GENOMIC DNA]</scope>
    <source>
        <strain evidence="15">Red330</strain>
    </source>
</reference>
<feature type="domain" description="Response regulatory" evidence="12">
    <location>
        <begin position="727"/>
        <end position="842"/>
    </location>
</feature>
<dbReference type="Gene3D" id="3.30.565.10">
    <property type="entry name" value="Histidine kinase-like ATPase, C-terminal domain"/>
    <property type="match status" value="1"/>
</dbReference>
<comment type="caution">
    <text evidence="14">The sequence shown here is derived from an EMBL/GenBank/DDBJ whole genome shotgun (WGS) entry which is preliminary data.</text>
</comment>
<dbReference type="InterPro" id="IPR004358">
    <property type="entry name" value="Sig_transdc_His_kin-like_C"/>
</dbReference>
<dbReference type="InterPro" id="IPR000014">
    <property type="entry name" value="PAS"/>
</dbReference>
<feature type="domain" description="CHASE" evidence="13">
    <location>
        <begin position="127"/>
        <end position="222"/>
    </location>
</feature>
<dbReference type="NCBIfam" id="TIGR00229">
    <property type="entry name" value="sensory_box"/>
    <property type="match status" value="1"/>
</dbReference>
<dbReference type="CDD" id="cd00130">
    <property type="entry name" value="PAS"/>
    <property type="match status" value="1"/>
</dbReference>
<dbReference type="PANTHER" id="PTHR43065">
    <property type="entry name" value="SENSOR HISTIDINE KINASE"/>
    <property type="match status" value="1"/>
</dbReference>
<evidence type="ECO:0000259" key="12">
    <source>
        <dbReference type="PROSITE" id="PS50110"/>
    </source>
</evidence>
<evidence type="ECO:0000256" key="4">
    <source>
        <dbReference type="ARBA" id="ARBA00022553"/>
    </source>
</evidence>
<dbReference type="SMART" id="SM00387">
    <property type="entry name" value="HATPase_c"/>
    <property type="match status" value="1"/>
</dbReference>
<dbReference type="GO" id="GO:0016020">
    <property type="term" value="C:membrane"/>
    <property type="evidence" value="ECO:0007669"/>
    <property type="project" value="UniProtKB-SubCell"/>
</dbReference>
<evidence type="ECO:0000256" key="6">
    <source>
        <dbReference type="ARBA" id="ARBA00022989"/>
    </source>
</evidence>
<dbReference type="SUPFAM" id="SSF55874">
    <property type="entry name" value="ATPase domain of HSP90 chaperone/DNA topoisomerase II/histidine kinase"/>
    <property type="match status" value="1"/>
</dbReference>
<dbReference type="InterPro" id="IPR003594">
    <property type="entry name" value="HATPase_dom"/>
</dbReference>
<dbReference type="InterPro" id="IPR013656">
    <property type="entry name" value="PAS_4"/>
</dbReference>
<dbReference type="Gene3D" id="1.10.287.130">
    <property type="match status" value="1"/>
</dbReference>
<proteinExistence type="predicted"/>
<feature type="region of interest" description="Disordered" evidence="9">
    <location>
        <begin position="12"/>
        <end position="32"/>
    </location>
</feature>
<dbReference type="SMART" id="SM01079">
    <property type="entry name" value="CHASE"/>
    <property type="match status" value="1"/>
</dbReference>
<gene>
    <name evidence="14" type="ORF">GMST_36300</name>
</gene>
<dbReference type="InterPro" id="IPR035965">
    <property type="entry name" value="PAS-like_dom_sf"/>
</dbReference>
<comment type="subcellular location">
    <subcellularLocation>
        <location evidence="2">Membrane</location>
    </subcellularLocation>
</comment>
<dbReference type="EC" id="2.7.13.3" evidence="3"/>
<dbReference type="AlphaFoldDB" id="A0A6V8MMP9"/>
<evidence type="ECO:0000259" key="13">
    <source>
        <dbReference type="PROSITE" id="PS50839"/>
    </source>
</evidence>
<comment type="catalytic activity">
    <reaction evidence="1">
        <text>ATP + protein L-histidine = ADP + protein N-phospho-L-histidine.</text>
        <dbReference type="EC" id="2.7.13.3"/>
    </reaction>
</comment>
<dbReference type="Pfam" id="PF00512">
    <property type="entry name" value="HisKA"/>
    <property type="match status" value="1"/>
</dbReference>
<evidence type="ECO:0000313" key="14">
    <source>
        <dbReference type="EMBL" id="GFO61305.1"/>
    </source>
</evidence>
<dbReference type="Proteomes" id="UP000556026">
    <property type="component" value="Unassembled WGS sequence"/>
</dbReference>
<organism evidence="14 15">
    <name type="scientific">Geomonas silvestris</name>
    <dbReference type="NCBI Taxonomy" id="2740184"/>
    <lineage>
        <taxon>Bacteria</taxon>
        <taxon>Pseudomonadati</taxon>
        <taxon>Thermodesulfobacteriota</taxon>
        <taxon>Desulfuromonadia</taxon>
        <taxon>Geobacterales</taxon>
        <taxon>Geobacteraceae</taxon>
        <taxon>Geomonas</taxon>
    </lineage>
</organism>
<dbReference type="PROSITE" id="PS50109">
    <property type="entry name" value="HIS_KIN"/>
    <property type="match status" value="1"/>
</dbReference>
<evidence type="ECO:0000259" key="11">
    <source>
        <dbReference type="PROSITE" id="PS50109"/>
    </source>
</evidence>
<dbReference type="Pfam" id="PF03924">
    <property type="entry name" value="CHASE"/>
    <property type="match status" value="1"/>
</dbReference>
<evidence type="ECO:0000256" key="2">
    <source>
        <dbReference type="ARBA" id="ARBA00004370"/>
    </source>
</evidence>
<dbReference type="SMART" id="SM00448">
    <property type="entry name" value="REC"/>
    <property type="match status" value="1"/>
</dbReference>
<feature type="modified residue" description="4-aspartylphosphate" evidence="8">
    <location>
        <position position="777"/>
    </location>
</feature>
<keyword evidence="5 10" id="KW-0812">Transmembrane</keyword>
<dbReference type="Pfam" id="PF02518">
    <property type="entry name" value="HATPase_c"/>
    <property type="match status" value="1"/>
</dbReference>
<evidence type="ECO:0000256" key="5">
    <source>
        <dbReference type="ARBA" id="ARBA00022692"/>
    </source>
</evidence>
<evidence type="ECO:0000256" key="9">
    <source>
        <dbReference type="SAM" id="MobiDB-lite"/>
    </source>
</evidence>
<dbReference type="InterPro" id="IPR005467">
    <property type="entry name" value="His_kinase_dom"/>
</dbReference>
<dbReference type="CDD" id="cd00156">
    <property type="entry name" value="REC"/>
    <property type="match status" value="1"/>
</dbReference>
<dbReference type="Gene3D" id="3.40.50.2300">
    <property type="match status" value="1"/>
</dbReference>
<dbReference type="RefSeq" id="WP_183356102.1">
    <property type="nucleotide sequence ID" value="NZ_BLXX01000013.1"/>
</dbReference>
<sequence length="842" mass="91885">MHLSKTREIATLNRASQNHDARPSRQSRPLRSVRSATVGALLVALSFSGGSMWLFESKRIQNQRQSVTELAGQTSFEIQEHLNRSLSATYALAAVIRQENGNLTNFQQLAREMLQLYPGVSALMIAPQGVISQVVPIQGNERAVGHNILTDPKRNKEALLALYTRRLTLAGPFRLIQGGEAVVGRLPVYLHDARGEQEFWGFSIALIRIPVFLKEVGIKQIAGTPCNFEISRLDPDQGGRVTFFRAGAALSHPINQKIEIPNGEWRLSVEPVGGWYQPRVIAAEVAVVLLFSGLVALAVHRLARQPLLMQQMVDERTRELSETNLALKAEVKDRELAQEALVASEHKLRSICAALTDAILIINSQGRYLEIASTSSGRLYRPASMVGKTVFEIFTPEQADFFLTTIREALATGKTVPVDYSLEIAGEEVWFAANVSPLSADTVVWAAQDVTERKMAEAEQHRLEEQLLHAQKLESLGVLAGGIAHDFNNILMAIIGNADLALMRVGETSPAAKNLQQIEQAAARAADLTRQMLAYSGRGKFVVEAVDINRLLTEMLHLLEVSISKKARLCLELAGNLPPIEVDVTQLHQVVMNLVINASEAIGEKSGEIVVKTGLLPAEHPSLKEGWLAENLVPGPCVFLEVSDTGCGMDPETLARIFDPFFTTKFTGRGLGMAAVLGIVRGHHGAIKVVSEPGGGSLFRVVLPACAKQVGAEAPEAADQEWRGTGKVLLVDDEEAVRKVAGEMLEELGFIPVLAPDGREALERYGCEAGLRCVILDLTMPQMSGEECFQELRRLDPALPVFLSSGYSEQEIAPRFSGCGLAGFIQKPYTLTALRAQLRKLG</sequence>
<dbReference type="EMBL" id="BLXX01000013">
    <property type="protein sequence ID" value="GFO61305.1"/>
    <property type="molecule type" value="Genomic_DNA"/>
</dbReference>
<evidence type="ECO:0000313" key="15">
    <source>
        <dbReference type="Proteomes" id="UP000556026"/>
    </source>
</evidence>